<protein>
    <submittedName>
        <fullName evidence="3">Dentin sialophosphoprotein-like</fullName>
    </submittedName>
</protein>
<evidence type="ECO:0000313" key="3">
    <source>
        <dbReference type="RefSeq" id="XP_055862306.1"/>
    </source>
</evidence>
<feature type="compositionally biased region" description="Polar residues" evidence="1">
    <location>
        <begin position="831"/>
        <end position="853"/>
    </location>
</feature>
<evidence type="ECO:0000313" key="2">
    <source>
        <dbReference type="Proteomes" id="UP001165740"/>
    </source>
</evidence>
<feature type="compositionally biased region" description="Polar residues" evidence="1">
    <location>
        <begin position="914"/>
        <end position="924"/>
    </location>
</feature>
<dbReference type="RefSeq" id="XP_055862306.1">
    <property type="nucleotide sequence ID" value="XM_056006331.1"/>
</dbReference>
<organism evidence="2 3">
    <name type="scientific">Biomphalaria glabrata</name>
    <name type="common">Bloodfluke planorb</name>
    <name type="synonym">Freshwater snail</name>
    <dbReference type="NCBI Taxonomy" id="6526"/>
    <lineage>
        <taxon>Eukaryota</taxon>
        <taxon>Metazoa</taxon>
        <taxon>Spiralia</taxon>
        <taxon>Lophotrochozoa</taxon>
        <taxon>Mollusca</taxon>
        <taxon>Gastropoda</taxon>
        <taxon>Heterobranchia</taxon>
        <taxon>Euthyneura</taxon>
        <taxon>Panpulmonata</taxon>
        <taxon>Hygrophila</taxon>
        <taxon>Lymnaeoidea</taxon>
        <taxon>Planorbidae</taxon>
        <taxon>Biomphalaria</taxon>
    </lineage>
</organism>
<dbReference type="AlphaFoldDB" id="A0A9W2YHI0"/>
<sequence>MSSLHPGVLFNNAGLNKRYTALSPHKTEQEHSQRSSVTCGGGQILPKPSPVSRVYDVPNSSSRLILLNNKLTKKSMGSRLRGQTEFKGDINHPQPERHLSDTPGLNKRHHQKCAVSESERFLPSITPSVSPSSDSRSSTKQSAGKGVVKSHDCCLEDYEIIKLFDKLQRPPRLSAGRPHSLPTSFSSFIDVCSLKHGERHYLASIAQIYGVEHMRQQKIQQYNQLMWNEISKGNYSSKEVNKYFKYLSRPHSVGGVAGHVSSSPKQSHTSPSRRPKSHGNQKKERAPTEHSGSWTAVKHSHKKWDFKENRSNAKRKESKHADRNKNKKTQLEKRNPTKKAQQDQITDESITTTRETIKQEDSSESHKCSSESRSEKSERKGLKANKKKTKTQDMKLDRTSSSDDDDSDSSLSNSEDDSTVDNDSDTETETKCETYTERDETNLKESSFSDRIKSDSYSEQETETILSRDSETDLNIESHQKRKNKVGINKISLSSSDKEVSSESESEQENIKKKNSSNEDDLSFSGSENDTKYEQNFRSDLGKESKTNIEEDSKDDLANESKTDLEEDSKPDLEKESKTVIEEESKVDLVNDSKTDLVNDSNIDLVKESKTNLEEESKSDLEKESKTNIEEDSKDDLVKESKTNFEEESMSDLEKESKTDIEEKSVNLVNDSKTDLVKESKNNLEEESKSEFEETHKTDLEEFNYDLLKESKTDLDEEMKVEMDKKPELYTENTNEMYEMPTSANQDNINSLQSNEEIKIDENRNFDANKESDITTKEMILNMETQSHDHDYQVNITAENNDSAQLKGNADVRDSHTQESSRGDIADNSDSETNCNSADRENYSGQNLDNQESINLVENETPEVFRTSADSSLTLDNNVTQEQDAKLTQHDAELSINEVIDPNDAVIETNTGTVNIESQGPTSHNESHENIESKRHGSSSSSSDDGLDSSSSDDSISDSSDDKDLETESPSTTTQDKE</sequence>
<feature type="compositionally biased region" description="Basic and acidic residues" evidence="1">
    <location>
        <begin position="605"/>
        <end position="645"/>
    </location>
</feature>
<feature type="region of interest" description="Disordered" evidence="1">
    <location>
        <begin position="23"/>
        <end position="44"/>
    </location>
</feature>
<dbReference type="GeneID" id="106075332"/>
<feature type="compositionally biased region" description="Low complexity" evidence="1">
    <location>
        <begin position="123"/>
        <end position="138"/>
    </location>
</feature>
<dbReference type="Proteomes" id="UP001165740">
    <property type="component" value="Chromosome 12"/>
</dbReference>
<feature type="region of interest" description="Disordered" evidence="1">
    <location>
        <begin position="800"/>
        <end position="853"/>
    </location>
</feature>
<feature type="compositionally biased region" description="Basic and acidic residues" evidence="1">
    <location>
        <begin position="85"/>
        <end position="100"/>
    </location>
</feature>
<proteinExistence type="predicted"/>
<feature type="compositionally biased region" description="Basic and acidic residues" evidence="1">
    <location>
        <begin position="810"/>
        <end position="825"/>
    </location>
</feature>
<feature type="compositionally biased region" description="Acidic residues" evidence="1">
    <location>
        <begin position="402"/>
        <end position="427"/>
    </location>
</feature>
<feature type="compositionally biased region" description="Basic and acidic residues" evidence="1">
    <location>
        <begin position="529"/>
        <end position="597"/>
    </location>
</feature>
<evidence type="ECO:0000256" key="1">
    <source>
        <dbReference type="SAM" id="MobiDB-lite"/>
    </source>
</evidence>
<gene>
    <name evidence="3" type="primary">LOC106075332</name>
</gene>
<feature type="compositionally biased region" description="Basic and acidic residues" evidence="1">
    <location>
        <begin position="428"/>
        <end position="456"/>
    </location>
</feature>
<dbReference type="OrthoDB" id="5980156at2759"/>
<feature type="compositionally biased region" description="Basic and acidic residues" evidence="1">
    <location>
        <begin position="672"/>
        <end position="697"/>
    </location>
</feature>
<accession>A0A9W2YHI0</accession>
<feature type="compositionally biased region" description="Polar residues" evidence="1">
    <location>
        <begin position="968"/>
        <end position="978"/>
    </location>
</feature>
<feature type="compositionally biased region" description="Low complexity" evidence="1">
    <location>
        <begin position="255"/>
        <end position="270"/>
    </location>
</feature>
<feature type="compositionally biased region" description="Polar residues" evidence="1">
    <location>
        <begin position="338"/>
        <end position="354"/>
    </location>
</feature>
<feature type="compositionally biased region" description="Basic and acidic residues" evidence="1">
    <location>
        <begin position="355"/>
        <end position="381"/>
    </location>
</feature>
<feature type="compositionally biased region" description="Basic residues" evidence="1">
    <location>
        <begin position="271"/>
        <end position="280"/>
    </location>
</feature>
<feature type="compositionally biased region" description="Basic and acidic residues" evidence="1">
    <location>
        <begin position="925"/>
        <end position="935"/>
    </location>
</feature>
<dbReference type="OMA" id="ENDIMEN"/>
<feature type="compositionally biased region" description="Basic and acidic residues" evidence="1">
    <location>
        <begin position="466"/>
        <end position="479"/>
    </location>
</feature>
<feature type="region of interest" description="Disordered" evidence="1">
    <location>
        <begin position="914"/>
        <end position="978"/>
    </location>
</feature>
<reference evidence="3" key="1">
    <citation type="submission" date="2025-08" db="UniProtKB">
        <authorList>
            <consortium name="RefSeq"/>
        </authorList>
    </citation>
    <scope>IDENTIFICATION</scope>
</reference>
<name>A0A9W2YHI0_BIOGL</name>
<feature type="compositionally biased region" description="Basic and acidic residues" evidence="1">
    <location>
        <begin position="390"/>
        <end position="401"/>
    </location>
</feature>
<feature type="region of interest" description="Disordered" evidence="1">
    <location>
        <begin position="255"/>
        <end position="697"/>
    </location>
</feature>
<feature type="compositionally biased region" description="Basic and acidic residues" evidence="1">
    <location>
        <begin position="303"/>
        <end position="335"/>
    </location>
</feature>
<feature type="compositionally biased region" description="Basic and acidic residues" evidence="1">
    <location>
        <begin position="652"/>
        <end position="665"/>
    </location>
</feature>
<feature type="compositionally biased region" description="Acidic residues" evidence="1">
    <location>
        <begin position="955"/>
        <end position="967"/>
    </location>
</feature>
<feature type="region of interest" description="Disordered" evidence="1">
    <location>
        <begin position="85"/>
        <end position="144"/>
    </location>
</feature>
<keyword evidence="2" id="KW-1185">Reference proteome</keyword>
<feature type="compositionally biased region" description="Low complexity" evidence="1">
    <location>
        <begin position="938"/>
        <end position="954"/>
    </location>
</feature>